<keyword evidence="2" id="KW-0723">Serine/threonine-protein kinase</keyword>
<dbReference type="STRING" id="583355.Caka_1594"/>
<feature type="domain" description="Protein kinase" evidence="1">
    <location>
        <begin position="32"/>
        <end position="307"/>
    </location>
</feature>
<dbReference type="PANTHER" id="PTHR23150">
    <property type="entry name" value="SULFATASE MODIFYING FACTOR 1, 2"/>
    <property type="match status" value="1"/>
</dbReference>
<dbReference type="PANTHER" id="PTHR23150:SF19">
    <property type="entry name" value="FORMYLGLYCINE-GENERATING ENZYME"/>
    <property type="match status" value="1"/>
</dbReference>
<sequence length="1007" mass="111067">MDQELGEEHSGNQPIQDGGNRILEIGESFGNYRVVRCISAGLMLNYYQMQHVRDLTDVTVGVLHPRTMGDETVVKRLRQLQILLRSLDHEGVVQIQDIVEFDGRHCLFLEPVTGVVLSEYVRAQKLEGQRVSPEFVAQFMAELFGLLGCAHVQGIDHRDLSTDSICVTEDGRIQLLGLGLKAALGIDLFESIVSAAVSPLHSRDRMDSLTSFDVMSPEYQSGIEEDARVDIFGVSFVAYWLLTNEKPQLTDLKLVSSRLEGVDEAWDEFFAQGLERNREDRFQSCRGALLGLQGLGVSERTDEQSFVQRQLDRIPVPKRVVERGGGASRAYRLGVIGLVGVTLTALLASFLKDSSPRVGAVESDSVAAIQVSEIKDANFLLSVVPETARVRILNKELAFRPRQGELRLEMRPGAYQVEVSAEGFEAQLHDVVIVANGDAVQLEVGLVAGLARLKLQSEPSAQVYLVTEDGLRTGLGSTDVSGLLDVDVSAYTGLVDLIVEKAGYRSVTKSELRLEPASSVEIEVPLHPAFRSVLVQSSPAGAEVYVNGDLLGFTPYEFKQALVGERYSIRTSLEMYRDKTLELRIPEGDTKPVVADFGVLALQVGTLSYQVQFQGLSADDELVQGADLVCRLNGMQMDNETSEIERLRAGQYQLQFEHPSYQHEAQMVMIRDGEVTEVTVVMKPKSGSVVVHVPSDLQLDLRVNGKSARLDSGRLALPAGVPIDLEVRVLDHLTLKRRIELQPNERLEWTPNLRPIPGPEMEQSWKLPYLGMAMTWLAPGQYIQGSPTSEAQRLPNEGPQTKVKFTYGFWIGTHEVTQAQYKAVMGVVPSKVLGGRLPVDSVTWQQAREFCERLTEKERVASRLPEGYAYRLPTESEWEYVARAGGETAFSFGASLRAGQGNFRLGLGSAAPKGTVAVGSYEPNAWGIYDMSGNVSEWVLDGYDGRLRGAPQVDPIPKAWKAGDRVVIRGGSWRDGAERIRVAARKDMNPTNTNNSIGFRVVLAPVF</sequence>
<dbReference type="GO" id="GO:0004674">
    <property type="term" value="F:protein serine/threonine kinase activity"/>
    <property type="evidence" value="ECO:0007669"/>
    <property type="project" value="UniProtKB-KW"/>
</dbReference>
<dbReference type="KEGG" id="caa:Caka_1594"/>
<dbReference type="InterPro" id="IPR016187">
    <property type="entry name" value="CTDL_fold"/>
</dbReference>
<dbReference type="SUPFAM" id="SSF56436">
    <property type="entry name" value="C-type lectin-like"/>
    <property type="match status" value="1"/>
</dbReference>
<dbReference type="InterPro" id="IPR051043">
    <property type="entry name" value="Sulfatase_Mod_Factor_Kinase"/>
</dbReference>
<organism evidence="2 3">
    <name type="scientific">Coraliomargarita akajimensis (strain DSM 45221 / IAM 15411 / JCM 23193 / KCTC 12865 / 04OKA010-24)</name>
    <dbReference type="NCBI Taxonomy" id="583355"/>
    <lineage>
        <taxon>Bacteria</taxon>
        <taxon>Pseudomonadati</taxon>
        <taxon>Verrucomicrobiota</taxon>
        <taxon>Opitutia</taxon>
        <taxon>Puniceicoccales</taxon>
        <taxon>Coraliomargaritaceae</taxon>
        <taxon>Coraliomargarita</taxon>
    </lineage>
</organism>
<dbReference type="Pfam" id="PF00069">
    <property type="entry name" value="Pkinase"/>
    <property type="match status" value="1"/>
</dbReference>
<keyword evidence="2" id="KW-0808">Transferase</keyword>
<dbReference type="eggNOG" id="COG0515">
    <property type="taxonomic scope" value="Bacteria"/>
</dbReference>
<dbReference type="InterPro" id="IPR011009">
    <property type="entry name" value="Kinase-like_dom_sf"/>
</dbReference>
<dbReference type="AlphaFoldDB" id="D5EJL4"/>
<dbReference type="RefSeq" id="WP_013043335.1">
    <property type="nucleotide sequence ID" value="NC_014008.1"/>
</dbReference>
<evidence type="ECO:0000259" key="1">
    <source>
        <dbReference type="PROSITE" id="PS50011"/>
    </source>
</evidence>
<dbReference type="InterPro" id="IPR005532">
    <property type="entry name" value="SUMF_dom"/>
</dbReference>
<keyword evidence="3" id="KW-1185">Reference proteome</keyword>
<keyword evidence="2" id="KW-0418">Kinase</keyword>
<dbReference type="eggNOG" id="COG1262">
    <property type="taxonomic scope" value="Bacteria"/>
</dbReference>
<dbReference type="PROSITE" id="PS50011">
    <property type="entry name" value="PROTEIN_KINASE_DOM"/>
    <property type="match status" value="1"/>
</dbReference>
<dbReference type="EMBL" id="CP001998">
    <property type="protein sequence ID" value="ADE54613.1"/>
    <property type="molecule type" value="Genomic_DNA"/>
</dbReference>
<dbReference type="Gene3D" id="3.90.1580.10">
    <property type="entry name" value="paralog of FGE (formylglycine-generating enzyme)"/>
    <property type="match status" value="1"/>
</dbReference>
<dbReference type="GO" id="GO:0005524">
    <property type="term" value="F:ATP binding"/>
    <property type="evidence" value="ECO:0007669"/>
    <property type="project" value="InterPro"/>
</dbReference>
<reference evidence="2 3" key="1">
    <citation type="journal article" date="2010" name="Stand. Genomic Sci.">
        <title>Complete genome sequence of Coraliomargarita akajimensis type strain (04OKA010-24).</title>
        <authorList>
            <person name="Mavromatis K."/>
            <person name="Abt B."/>
            <person name="Brambilla E."/>
            <person name="Lapidus A."/>
            <person name="Copeland A."/>
            <person name="Deshpande S."/>
            <person name="Nolan M."/>
            <person name="Lucas S."/>
            <person name="Tice H."/>
            <person name="Cheng J.F."/>
            <person name="Han C."/>
            <person name="Detter J.C."/>
            <person name="Woyke T."/>
            <person name="Goodwin L."/>
            <person name="Pitluck S."/>
            <person name="Held B."/>
            <person name="Brettin T."/>
            <person name="Tapia R."/>
            <person name="Ivanova N."/>
            <person name="Mikhailova N."/>
            <person name="Pati A."/>
            <person name="Liolios K."/>
            <person name="Chen A."/>
            <person name="Palaniappan K."/>
            <person name="Land M."/>
            <person name="Hauser L."/>
            <person name="Chang Y.J."/>
            <person name="Jeffries C.D."/>
            <person name="Rohde M."/>
            <person name="Goker M."/>
            <person name="Bristow J."/>
            <person name="Eisen J.A."/>
            <person name="Markowitz V."/>
            <person name="Hugenholtz P."/>
            <person name="Klenk H.P."/>
            <person name="Kyrpides N.C."/>
        </authorList>
    </citation>
    <scope>NUCLEOTIDE SEQUENCE [LARGE SCALE GENOMIC DNA]</scope>
    <source>
        <strain evidence="3">DSM 45221 / IAM 15411 / JCM 23193 / KCTC 12865</strain>
    </source>
</reference>
<dbReference type="InterPro" id="IPR000719">
    <property type="entry name" value="Prot_kinase_dom"/>
</dbReference>
<dbReference type="Gene3D" id="3.30.200.20">
    <property type="entry name" value="Phosphorylase Kinase, domain 1"/>
    <property type="match status" value="1"/>
</dbReference>
<evidence type="ECO:0000313" key="2">
    <source>
        <dbReference type="EMBL" id="ADE54613.1"/>
    </source>
</evidence>
<dbReference type="SMART" id="SM00220">
    <property type="entry name" value="S_TKc"/>
    <property type="match status" value="1"/>
</dbReference>
<proteinExistence type="predicted"/>
<dbReference type="InterPro" id="IPR013229">
    <property type="entry name" value="PEGA"/>
</dbReference>
<dbReference type="Gene3D" id="1.10.510.10">
    <property type="entry name" value="Transferase(Phosphotransferase) domain 1"/>
    <property type="match status" value="1"/>
</dbReference>
<protein>
    <submittedName>
        <fullName evidence="2">Serine/threonine protein kinase</fullName>
    </submittedName>
</protein>
<dbReference type="SUPFAM" id="SSF56112">
    <property type="entry name" value="Protein kinase-like (PK-like)"/>
    <property type="match status" value="1"/>
</dbReference>
<dbReference type="Pfam" id="PF03781">
    <property type="entry name" value="FGE-sulfatase"/>
    <property type="match status" value="1"/>
</dbReference>
<gene>
    <name evidence="2" type="ordered locus">Caka_1594</name>
</gene>
<dbReference type="OrthoDB" id="9768004at2"/>
<dbReference type="GO" id="GO:0120147">
    <property type="term" value="F:formylglycine-generating oxidase activity"/>
    <property type="evidence" value="ECO:0007669"/>
    <property type="project" value="TreeGrafter"/>
</dbReference>
<accession>D5EJL4</accession>
<dbReference type="Proteomes" id="UP000000925">
    <property type="component" value="Chromosome"/>
</dbReference>
<dbReference type="HOGENOM" id="CLU_298400_0_0_0"/>
<evidence type="ECO:0000313" key="3">
    <source>
        <dbReference type="Proteomes" id="UP000000925"/>
    </source>
</evidence>
<name>D5EJL4_CORAD</name>
<dbReference type="Pfam" id="PF08308">
    <property type="entry name" value="PEGA"/>
    <property type="match status" value="1"/>
</dbReference>
<dbReference type="InterPro" id="IPR042095">
    <property type="entry name" value="SUMF_sf"/>
</dbReference>